<dbReference type="PANTHER" id="PTHR11819">
    <property type="entry name" value="SOLUTE CARRIER FAMILY 5"/>
    <property type="match status" value="1"/>
</dbReference>
<dbReference type="OrthoDB" id="9761931at2"/>
<feature type="transmembrane region" description="Helical" evidence="7">
    <location>
        <begin position="462"/>
        <end position="485"/>
    </location>
</feature>
<dbReference type="GO" id="GO:0005886">
    <property type="term" value="C:plasma membrane"/>
    <property type="evidence" value="ECO:0007669"/>
    <property type="project" value="TreeGrafter"/>
</dbReference>
<evidence type="ECO:0000256" key="4">
    <source>
        <dbReference type="ARBA" id="ARBA00022989"/>
    </source>
</evidence>
<dbReference type="AlphaFoldDB" id="A0A2A8CZI5"/>
<accession>A0A2A8CZI5</accession>
<feature type="transmembrane region" description="Helical" evidence="7">
    <location>
        <begin position="199"/>
        <end position="218"/>
    </location>
</feature>
<feature type="transmembrane region" description="Helical" evidence="7">
    <location>
        <begin position="428"/>
        <end position="450"/>
    </location>
</feature>
<evidence type="ECO:0000256" key="7">
    <source>
        <dbReference type="SAM" id="Phobius"/>
    </source>
</evidence>
<feature type="transmembrane region" description="Helical" evidence="7">
    <location>
        <begin position="6"/>
        <end position="23"/>
    </location>
</feature>
<evidence type="ECO:0000313" key="8">
    <source>
        <dbReference type="EMBL" id="PEN14021.1"/>
    </source>
</evidence>
<evidence type="ECO:0000256" key="3">
    <source>
        <dbReference type="ARBA" id="ARBA00022692"/>
    </source>
</evidence>
<dbReference type="RefSeq" id="WP_098075184.1">
    <property type="nucleotide sequence ID" value="NZ_PDEQ01000003.1"/>
</dbReference>
<feature type="transmembrane region" description="Helical" evidence="7">
    <location>
        <begin position="76"/>
        <end position="93"/>
    </location>
</feature>
<dbReference type="InterPro" id="IPR001734">
    <property type="entry name" value="Na/solute_symporter"/>
</dbReference>
<feature type="transmembrane region" description="Helical" evidence="7">
    <location>
        <begin position="586"/>
        <end position="603"/>
    </location>
</feature>
<gene>
    <name evidence="8" type="ORF">CRI94_08210</name>
</gene>
<protein>
    <submittedName>
        <fullName evidence="8">Sodium:proline symporter</fullName>
    </submittedName>
</protein>
<sequence>MQTIDWIIVVAYMVGALGLGAYLSRRASGSIEDFFVSGRSLPWWLAGTSMAATTFSIDTPLYVAGVVGTRGIAGNWEWWAFGTGHVVLIYVFARLWRRSEIVTDAELTEIRYGGRSAAILRGVKAFLFAIPINCIGIGLGMLAAVKVVGGLEIWQNLGFVEGQLILGADPKLLSIVGVSMLVLLYAGLSGLWGVVATDFFQFFLALFGAVLVAVFAIASPEVGGLSGLVSKAQSFTDFDVLAFTPLTFDPGATGWWGIGWSAVAGISATSFMAHVFLQWWTFRRSDGGGEFIQRLAASRDEASAEKAAWFFNIMHYVIRTWPWVLVALAAVVLYPDMTDPELAYPRLMLDFLPAGLLGIVVASLVAAFMSTVSTQINWGASYLTNDIYCRFLRPNASQAELVAFGRLASVVITVLGAAAAFYADSVQWIFQLVIAVGTGPGVVLILRWFWWRVNAWAELAAMGAGMAVGLLTSLGPATISLYGAGIPVEIPILVTDFGLRLTMITLVTTGIWIPVMYLTAPEKPETLNRFYRLVRPGGPGWKEQREATGLSPIQSLRDSLIRAAAAVLVLYGLMFAIGAALLLRPLLAAGLAAVAAVGGAVLYQRRGGPEEALAGTQSEMSGQG</sequence>
<feature type="transmembrane region" description="Helical" evidence="7">
    <location>
        <begin position="43"/>
        <end position="64"/>
    </location>
</feature>
<evidence type="ECO:0000256" key="1">
    <source>
        <dbReference type="ARBA" id="ARBA00004141"/>
    </source>
</evidence>
<feature type="transmembrane region" description="Helical" evidence="7">
    <location>
        <begin position="316"/>
        <end position="334"/>
    </location>
</feature>
<dbReference type="PANTHER" id="PTHR11819:SF77">
    <property type="entry name" value="SODIUM_GLUCOSE COTRANSPORT PROTEIN"/>
    <property type="match status" value="1"/>
</dbReference>
<dbReference type="InterPro" id="IPR038377">
    <property type="entry name" value="Na/Glc_symporter_sf"/>
</dbReference>
<keyword evidence="5 7" id="KW-0472">Membrane</keyword>
<keyword evidence="4 7" id="KW-1133">Transmembrane helix</keyword>
<dbReference type="Pfam" id="PF00474">
    <property type="entry name" value="SSF"/>
    <property type="match status" value="1"/>
</dbReference>
<feature type="transmembrane region" description="Helical" evidence="7">
    <location>
        <begin position="560"/>
        <end position="580"/>
    </location>
</feature>
<dbReference type="EMBL" id="PDEQ01000003">
    <property type="protein sequence ID" value="PEN14021.1"/>
    <property type="molecule type" value="Genomic_DNA"/>
</dbReference>
<feature type="transmembrane region" description="Helical" evidence="7">
    <location>
        <begin position="255"/>
        <end position="277"/>
    </location>
</feature>
<evidence type="ECO:0000256" key="5">
    <source>
        <dbReference type="ARBA" id="ARBA00023136"/>
    </source>
</evidence>
<name>A0A2A8CZI5_9BACT</name>
<proteinExistence type="inferred from homology"/>
<keyword evidence="3 7" id="KW-0812">Transmembrane</keyword>
<comment type="subcellular location">
    <subcellularLocation>
        <location evidence="1">Membrane</location>
        <topology evidence="1">Multi-pass membrane protein</topology>
    </subcellularLocation>
</comment>
<dbReference type="PROSITE" id="PS50283">
    <property type="entry name" value="NA_SOLUT_SYMP_3"/>
    <property type="match status" value="1"/>
</dbReference>
<dbReference type="CDD" id="cd11477">
    <property type="entry name" value="SLC5sbd_u1"/>
    <property type="match status" value="1"/>
</dbReference>
<comment type="caution">
    <text evidence="8">The sequence shown here is derived from an EMBL/GenBank/DDBJ whole genome shotgun (WGS) entry which is preliminary data.</text>
</comment>
<feature type="transmembrane region" description="Helical" evidence="7">
    <location>
        <begin position="125"/>
        <end position="145"/>
    </location>
</feature>
<feature type="transmembrane region" description="Helical" evidence="7">
    <location>
        <begin position="354"/>
        <end position="380"/>
    </location>
</feature>
<evidence type="ECO:0000313" key="9">
    <source>
        <dbReference type="Proteomes" id="UP000220102"/>
    </source>
</evidence>
<comment type="similarity">
    <text evidence="2 6">Belongs to the sodium:solute symporter (SSF) (TC 2.A.21) family.</text>
</comment>
<dbReference type="Gene3D" id="1.20.1730.10">
    <property type="entry name" value="Sodium/glucose cotransporter"/>
    <property type="match status" value="1"/>
</dbReference>
<feature type="transmembrane region" description="Helical" evidence="7">
    <location>
        <begin position="497"/>
        <end position="520"/>
    </location>
</feature>
<dbReference type="Proteomes" id="UP000220102">
    <property type="component" value="Unassembled WGS sequence"/>
</dbReference>
<feature type="transmembrane region" description="Helical" evidence="7">
    <location>
        <begin position="401"/>
        <end position="422"/>
    </location>
</feature>
<dbReference type="GO" id="GO:0005412">
    <property type="term" value="F:D-glucose:sodium symporter activity"/>
    <property type="evidence" value="ECO:0007669"/>
    <property type="project" value="TreeGrafter"/>
</dbReference>
<evidence type="ECO:0000256" key="6">
    <source>
        <dbReference type="RuleBase" id="RU362091"/>
    </source>
</evidence>
<keyword evidence="9" id="KW-1185">Reference proteome</keyword>
<organism evidence="8 9">
    <name type="scientific">Longibacter salinarum</name>
    <dbReference type="NCBI Taxonomy" id="1850348"/>
    <lineage>
        <taxon>Bacteria</taxon>
        <taxon>Pseudomonadati</taxon>
        <taxon>Rhodothermota</taxon>
        <taxon>Rhodothermia</taxon>
        <taxon>Rhodothermales</taxon>
        <taxon>Salisaetaceae</taxon>
        <taxon>Longibacter</taxon>
    </lineage>
</organism>
<feature type="transmembrane region" description="Helical" evidence="7">
    <location>
        <begin position="172"/>
        <end position="192"/>
    </location>
</feature>
<reference evidence="8 9" key="1">
    <citation type="submission" date="2017-10" db="EMBL/GenBank/DDBJ databases">
        <title>Draft genome of Longibacter Salinarum.</title>
        <authorList>
            <person name="Goh K.M."/>
            <person name="Shamsir M.S."/>
            <person name="Lim S.W."/>
        </authorList>
    </citation>
    <scope>NUCLEOTIDE SEQUENCE [LARGE SCALE GENOMIC DNA]</scope>
    <source>
        <strain evidence="8 9">KCTC 52045</strain>
    </source>
</reference>
<evidence type="ECO:0000256" key="2">
    <source>
        <dbReference type="ARBA" id="ARBA00006434"/>
    </source>
</evidence>